<dbReference type="InterPro" id="IPR041679">
    <property type="entry name" value="DNA2/NAM7-like_C"/>
</dbReference>
<keyword evidence="2" id="KW-0378">Hydrolase</keyword>
<dbReference type="InterPro" id="IPR041677">
    <property type="entry name" value="DNA2/NAM7_AAA_11"/>
</dbReference>
<dbReference type="Gramene" id="KOM52789">
    <property type="protein sequence ID" value="KOM52789"/>
    <property type="gene ID" value="LR48_Vigan09g144800"/>
</dbReference>
<dbReference type="InterPro" id="IPR047187">
    <property type="entry name" value="SF1_C_Upf1"/>
</dbReference>
<dbReference type="GO" id="GO:0016787">
    <property type="term" value="F:hydrolase activity"/>
    <property type="evidence" value="ECO:0007669"/>
    <property type="project" value="UniProtKB-KW"/>
</dbReference>
<evidence type="ECO:0000259" key="5">
    <source>
        <dbReference type="Pfam" id="PF13086"/>
    </source>
</evidence>
<gene>
    <name evidence="8" type="ORF">LR48_Vigan09g144800</name>
</gene>
<evidence type="ECO:0000259" key="7">
    <source>
        <dbReference type="Pfam" id="PF20073"/>
    </source>
</evidence>
<dbReference type="AlphaFoldDB" id="A0A0L9VDP5"/>
<evidence type="ECO:0008006" key="10">
    <source>
        <dbReference type="Google" id="ProtNLM"/>
    </source>
</evidence>
<evidence type="ECO:0000259" key="6">
    <source>
        <dbReference type="Pfam" id="PF13087"/>
    </source>
</evidence>
<organism evidence="8 9">
    <name type="scientific">Phaseolus angularis</name>
    <name type="common">Azuki bean</name>
    <name type="synonym">Vigna angularis</name>
    <dbReference type="NCBI Taxonomy" id="3914"/>
    <lineage>
        <taxon>Eukaryota</taxon>
        <taxon>Viridiplantae</taxon>
        <taxon>Streptophyta</taxon>
        <taxon>Embryophyta</taxon>
        <taxon>Tracheophyta</taxon>
        <taxon>Spermatophyta</taxon>
        <taxon>Magnoliopsida</taxon>
        <taxon>eudicotyledons</taxon>
        <taxon>Gunneridae</taxon>
        <taxon>Pentapetalae</taxon>
        <taxon>rosids</taxon>
        <taxon>fabids</taxon>
        <taxon>Fabales</taxon>
        <taxon>Fabaceae</taxon>
        <taxon>Papilionoideae</taxon>
        <taxon>50 kb inversion clade</taxon>
        <taxon>NPAAA clade</taxon>
        <taxon>indigoferoid/millettioid clade</taxon>
        <taxon>Phaseoleae</taxon>
        <taxon>Vigna</taxon>
    </lineage>
</organism>
<dbReference type="GO" id="GO:0005694">
    <property type="term" value="C:chromosome"/>
    <property type="evidence" value="ECO:0007669"/>
    <property type="project" value="UniProtKB-ARBA"/>
</dbReference>
<dbReference type="Pfam" id="PF20073">
    <property type="entry name" value="DUF6469"/>
    <property type="match status" value="1"/>
</dbReference>
<keyword evidence="3" id="KW-0347">Helicase</keyword>
<proteinExistence type="predicted"/>
<reference evidence="9" key="1">
    <citation type="journal article" date="2015" name="Proc. Natl. Acad. Sci. U.S.A.">
        <title>Genome sequencing of adzuki bean (Vigna angularis) provides insight into high starch and low fat accumulation and domestication.</title>
        <authorList>
            <person name="Yang K."/>
            <person name="Tian Z."/>
            <person name="Chen C."/>
            <person name="Luo L."/>
            <person name="Zhao B."/>
            <person name="Wang Z."/>
            <person name="Yu L."/>
            <person name="Li Y."/>
            <person name="Sun Y."/>
            <person name="Li W."/>
            <person name="Chen Y."/>
            <person name="Li Y."/>
            <person name="Zhang Y."/>
            <person name="Ai D."/>
            <person name="Zhao J."/>
            <person name="Shang C."/>
            <person name="Ma Y."/>
            <person name="Wu B."/>
            <person name="Wang M."/>
            <person name="Gao L."/>
            <person name="Sun D."/>
            <person name="Zhang P."/>
            <person name="Guo F."/>
            <person name="Wang W."/>
            <person name="Li Y."/>
            <person name="Wang J."/>
            <person name="Varshney R.K."/>
            <person name="Wang J."/>
            <person name="Ling H.Q."/>
            <person name="Wan P."/>
        </authorList>
    </citation>
    <scope>NUCLEOTIDE SEQUENCE</scope>
    <source>
        <strain evidence="9">cv. Jingnong 6</strain>
    </source>
</reference>
<accession>A0A0L9VDP5</accession>
<dbReference type="OMA" id="MAKFCLM"/>
<dbReference type="STRING" id="3914.A0A0L9VDP5"/>
<dbReference type="Proteomes" id="UP000053144">
    <property type="component" value="Chromosome 9"/>
</dbReference>
<keyword evidence="4" id="KW-0067">ATP-binding</keyword>
<evidence type="ECO:0000313" key="8">
    <source>
        <dbReference type="EMBL" id="KOM52789.1"/>
    </source>
</evidence>
<dbReference type="EMBL" id="CM003379">
    <property type="protein sequence ID" value="KOM52789.1"/>
    <property type="molecule type" value="Genomic_DNA"/>
</dbReference>
<dbReference type="InterPro" id="IPR045529">
    <property type="entry name" value="DUF6469"/>
</dbReference>
<dbReference type="FunFam" id="3.40.50.300:FF:000326">
    <property type="entry name" value="P-loop containing nucleoside triphosphate hydrolase"/>
    <property type="match status" value="1"/>
</dbReference>
<dbReference type="GO" id="GO:0004386">
    <property type="term" value="F:helicase activity"/>
    <property type="evidence" value="ECO:0007669"/>
    <property type="project" value="UniProtKB-KW"/>
</dbReference>
<evidence type="ECO:0000256" key="1">
    <source>
        <dbReference type="ARBA" id="ARBA00022741"/>
    </source>
</evidence>
<dbReference type="Gene3D" id="3.40.50.300">
    <property type="entry name" value="P-loop containing nucleotide triphosphate hydrolases"/>
    <property type="match status" value="2"/>
</dbReference>
<keyword evidence="1" id="KW-0547">Nucleotide-binding</keyword>
<dbReference type="Pfam" id="PF13086">
    <property type="entry name" value="AAA_11"/>
    <property type="match status" value="1"/>
</dbReference>
<dbReference type="PANTHER" id="PTHR10887">
    <property type="entry name" value="DNA2/NAM7 HELICASE FAMILY"/>
    <property type="match status" value="1"/>
</dbReference>
<evidence type="ECO:0000313" key="9">
    <source>
        <dbReference type="Proteomes" id="UP000053144"/>
    </source>
</evidence>
<evidence type="ECO:0000256" key="2">
    <source>
        <dbReference type="ARBA" id="ARBA00022801"/>
    </source>
</evidence>
<dbReference type="GO" id="GO:0005524">
    <property type="term" value="F:ATP binding"/>
    <property type="evidence" value="ECO:0007669"/>
    <property type="project" value="UniProtKB-KW"/>
</dbReference>
<dbReference type="InterPro" id="IPR045055">
    <property type="entry name" value="DNA2/NAM7-like"/>
</dbReference>
<dbReference type="CDD" id="cd18808">
    <property type="entry name" value="SF1_C_Upf1"/>
    <property type="match status" value="1"/>
</dbReference>
<protein>
    <recommendedName>
        <fullName evidence="10">Helicase ATP-binding domain-containing protein</fullName>
    </recommendedName>
</protein>
<evidence type="ECO:0000256" key="3">
    <source>
        <dbReference type="ARBA" id="ARBA00022806"/>
    </source>
</evidence>
<feature type="domain" description="DNA2/NAM7 helicase-like C-terminal" evidence="6">
    <location>
        <begin position="708"/>
        <end position="906"/>
    </location>
</feature>
<dbReference type="Pfam" id="PF13087">
    <property type="entry name" value="AAA_12"/>
    <property type="match status" value="1"/>
</dbReference>
<name>A0A0L9VDP5_PHAAN</name>
<feature type="domain" description="DUF6469" evidence="7">
    <location>
        <begin position="93"/>
        <end position="213"/>
    </location>
</feature>
<dbReference type="PANTHER" id="PTHR10887:SF522">
    <property type="entry name" value="P-LOOP CONTAINING NUCLEOSIDE TRIPHOSPHATE HYDROLASES SUPERFAMILY PROTEIN"/>
    <property type="match status" value="1"/>
</dbReference>
<dbReference type="InterPro" id="IPR027417">
    <property type="entry name" value="P-loop_NTPase"/>
</dbReference>
<feature type="domain" description="DNA2/NAM7 helicase helicase" evidence="5">
    <location>
        <begin position="260"/>
        <end position="701"/>
    </location>
</feature>
<dbReference type="SUPFAM" id="SSF52540">
    <property type="entry name" value="P-loop containing nucleoside triphosphate hydrolases"/>
    <property type="match status" value="1"/>
</dbReference>
<evidence type="ECO:0000256" key="4">
    <source>
        <dbReference type="ARBA" id="ARBA00022840"/>
    </source>
</evidence>
<sequence>MERSCSAIEDGLDLLETVFSWTVKDVLNENLCKPKVRKIPQTFLSITGYLNSFVPSLIEETRSDLSSSLKGVSKAPFCEISSVELERSRSFTPTKHLFYQIAVNRTNSDEDGKYEPEVGDLIAFTDFKPKSVDDLNRSKRSYHIGYVHGIKESIDKISILSSKSFDMDIPFSLTSSSAPKLYAKSSNNAQKLYAFCLLNLTTNVRIWKALKLQLEGSSLSMMRKVLQADSKNGEICQLCFSGEKDSATCSKVKNIVRSQNLNESQKDAVLNCVTSRECQHNDTVKLIWGPPGTGKTKTVASLLFSLLELKVRTLTCAPTNTAVLEVAARLHNLVKESLEFDIGFGDIVVFGNKSRMKVDCYRGLSDVFLDYRVDNLLKCSGWKHSLESMIKLLEYPEEQYDSYKREEENSVNSLEEFAKQKYFSEKNDDPLTLELLKEFTSITEQYLLYKDEKKKSIKTLDQFAKREEENSVNSLEEFAKQKYFSEKNDDPLTLELLKEFTSITEQYLLYKDEKKKSIKTLDQFFIERFRSNTEQMEKNLGTLRMHLPTSLVPLAEIKKIPIALDLLRSLENSLCKAKLKQTSGGCEEGESIVDFLRRLSIKREECLIKLRSLSQTILLPNIRDKYEMAKFCLMRARLIFCTASSSTKLFEDGMTPVEFLVIDEAAQLKECESTIPLQLPGLRHVILIGDERQLPAVVKSQVSEEAEYGRSLFERLVSLGYKKHLLNVQYRMHPSISLFPNKEFYEEQLSDAPFVREIDYNRRFLEGKMYASYSFINIAKGKEQKPGRGHGWKNMAEAAVVCKIIESLENEFLRSKKKVSIGIISPYNGQVSEIQERIKHQNLVSDPNFSVSVRSVDGFQGGEEDIIIISTVRSNGNGNIGFLDNRQRANVALTRARHCLWILGNEKTLSSSDSLWRNLVNDAKERECFHKADDDKKLAKAIESEALLIELLDESNTPFKKLSLGGPSRTTATAFRLVNISLPINFHFTH</sequence>